<protein>
    <recommendedName>
        <fullName evidence="2">PLL-like beta propeller domain-containing protein</fullName>
    </recommendedName>
</protein>
<feature type="signal peptide" evidence="1">
    <location>
        <begin position="1"/>
        <end position="19"/>
    </location>
</feature>
<keyword evidence="1" id="KW-0732">Signal</keyword>
<evidence type="ECO:0000313" key="4">
    <source>
        <dbReference type="Proteomes" id="UP001064971"/>
    </source>
</evidence>
<dbReference type="InterPro" id="IPR003737">
    <property type="entry name" value="GlcNAc_PI_deacetylase-related"/>
</dbReference>
<accession>A0ABM8AHX8</accession>
<evidence type="ECO:0000313" key="3">
    <source>
        <dbReference type="EMBL" id="BDP43381.1"/>
    </source>
</evidence>
<geneLocation type="plasmid" evidence="3 4">
    <name>pDAETH-1</name>
</geneLocation>
<dbReference type="SUPFAM" id="SSF89372">
    <property type="entry name" value="Fucose-specific lectin"/>
    <property type="match status" value="3"/>
</dbReference>
<gene>
    <name evidence="3" type="ORF">DAETH_33500</name>
</gene>
<name>A0ABM8AHX8_9DEIO</name>
<dbReference type="Gene3D" id="2.120.10.70">
    <property type="entry name" value="Fucose-specific lectin"/>
    <property type="match status" value="1"/>
</dbReference>
<dbReference type="Pfam" id="PF26607">
    <property type="entry name" value="DUF8189"/>
    <property type="match status" value="1"/>
</dbReference>
<feature type="domain" description="PLL-like beta propeller" evidence="2">
    <location>
        <begin position="417"/>
        <end position="659"/>
    </location>
</feature>
<dbReference type="InterPro" id="IPR024078">
    <property type="entry name" value="LmbE-like_dom_sf"/>
</dbReference>
<dbReference type="RefSeq" id="WP_264777863.1">
    <property type="nucleotide sequence ID" value="NZ_AP026561.1"/>
</dbReference>
<keyword evidence="3" id="KW-0614">Plasmid</keyword>
<dbReference type="PROSITE" id="PS51257">
    <property type="entry name" value="PROKAR_LIPOPROTEIN"/>
    <property type="match status" value="1"/>
</dbReference>
<dbReference type="Gene3D" id="3.40.50.10320">
    <property type="entry name" value="LmbE-like"/>
    <property type="match status" value="1"/>
</dbReference>
<dbReference type="Proteomes" id="UP001064971">
    <property type="component" value="Plasmid pDAETH-1"/>
</dbReference>
<organism evidence="3 4">
    <name type="scientific">Deinococcus aetherius</name>
    <dbReference type="NCBI Taxonomy" id="200252"/>
    <lineage>
        <taxon>Bacteria</taxon>
        <taxon>Thermotogati</taxon>
        <taxon>Deinococcota</taxon>
        <taxon>Deinococci</taxon>
        <taxon>Deinococcales</taxon>
        <taxon>Deinococcaceae</taxon>
        <taxon>Deinococcus</taxon>
    </lineage>
</organism>
<dbReference type="InterPro" id="IPR058502">
    <property type="entry name" value="PLL-like_beta-prop"/>
</dbReference>
<proteinExistence type="predicted"/>
<dbReference type="Gene3D" id="2.120.10.10">
    <property type="match status" value="1"/>
</dbReference>
<reference evidence="3" key="1">
    <citation type="submission" date="2022-07" db="EMBL/GenBank/DDBJ databases">
        <title>Complete Genome Sequence of the Radioresistant Bacterium Deinococcus aetherius ST0316, Isolated from the Air Dust collected in Lower Stratosphere above Japan.</title>
        <authorList>
            <person name="Satoh K."/>
            <person name="Hagiwara K."/>
            <person name="Katsumata K."/>
            <person name="Kubo A."/>
            <person name="Yokobori S."/>
            <person name="Yamagishi A."/>
            <person name="Oono Y."/>
            <person name="Narumi I."/>
        </authorList>
    </citation>
    <scope>NUCLEOTIDE SEQUENCE</scope>
    <source>
        <strain evidence="3">ST0316</strain>
        <plasmid evidence="3">pDAETH-1</plasmid>
    </source>
</reference>
<dbReference type="Pfam" id="PF02585">
    <property type="entry name" value="PIG-L"/>
    <property type="match status" value="1"/>
</dbReference>
<dbReference type="SUPFAM" id="SSF102588">
    <property type="entry name" value="LmbE-like"/>
    <property type="match status" value="1"/>
</dbReference>
<sequence>MPRLRLLALPLATALLLGACSNPSDVPSNSAGGSAKGGLSAYMPSNSSSNFEITSLPFVNSLSFAPDLCNDAQDVFFVAHQDDDLLFMNPDIATAVSQNHCVVTVFLTAGDNEYGTQQYGLDYQQYWRNREDGEREAYARMSGVPNTWTQQIYTFAGKAIRTSVLQGNPRVRLMFLRMRESNSSGVSMRALWESSDPTLVAPTMDNSNTFTRQQVLNVLTNVLTVSEAKYVHIQDTAPIVYGTRSEHPDHIAAGRFGEAADKAYTAPHVTVQHRDYNIGVEPYNVTTDQFNTKVGAFKTYANYDPIICPPSGGVGCVAPGESGGFYVEWSWRQYFHVDVTQGGSVARLADGRLAAFVIGDRSSSPLKMVQTTPGGSTWSAWEDLRGNYPAPPTVVNMADGRLAAFERSNSGQVMVKTEVSSGGAWGDWVNLGGVVSSIPVAAQQANGTLVVFVRGNDGQMYIKSQLAPNGGWGGWAGIGGPKFTSSPAVALDRFGRLVLFVRASDGAIYTVSQSAPSGGWGAWQSLGGSFGTDVHPVTGRDQDGRLEVFVRGSDGKLYHRWQTPSGGWGGWSKLGDVQFTGSPVAGSNQDGTIAVSVRSVGGSVQSIKQTGPNGGWGDWSNLGGSFVSLIGAMPDASGRLMTLARGTDNIIYRRGQNDTAWTGLQAP</sequence>
<evidence type="ECO:0000259" key="2">
    <source>
        <dbReference type="Pfam" id="PF26607"/>
    </source>
</evidence>
<dbReference type="CDD" id="cd22954">
    <property type="entry name" value="PLL_lectin"/>
    <property type="match status" value="1"/>
</dbReference>
<dbReference type="EMBL" id="AP026561">
    <property type="protein sequence ID" value="BDP43381.1"/>
    <property type="molecule type" value="Genomic_DNA"/>
</dbReference>
<feature type="chain" id="PRO_5047003514" description="PLL-like beta propeller domain-containing protein" evidence="1">
    <location>
        <begin position="20"/>
        <end position="667"/>
    </location>
</feature>
<evidence type="ECO:0000256" key="1">
    <source>
        <dbReference type="SAM" id="SignalP"/>
    </source>
</evidence>
<keyword evidence="4" id="KW-1185">Reference proteome</keyword>